<evidence type="ECO:0000259" key="4">
    <source>
        <dbReference type="PROSITE" id="PS50934"/>
    </source>
</evidence>
<protein>
    <submittedName>
        <fullName evidence="6">Lysine-specific histone demethylase 1B</fullName>
    </submittedName>
</protein>
<dbReference type="Proteomes" id="UP000748531">
    <property type="component" value="Unassembled WGS sequence"/>
</dbReference>
<feature type="domain" description="CW-type" evidence="5">
    <location>
        <begin position="109"/>
        <end position="166"/>
    </location>
</feature>
<dbReference type="Gene3D" id="1.10.10.10">
    <property type="entry name" value="Winged helix-like DNA-binding domain superfamily/Winged helix DNA-binding domain"/>
    <property type="match status" value="1"/>
</dbReference>
<gene>
    <name evidence="6" type="ORF">PHET_04396</name>
</gene>
<dbReference type="GO" id="GO:0008270">
    <property type="term" value="F:zinc ion binding"/>
    <property type="evidence" value="ECO:0007669"/>
    <property type="project" value="UniProtKB-KW"/>
</dbReference>
<evidence type="ECO:0000256" key="2">
    <source>
        <dbReference type="ARBA" id="ARBA00022771"/>
    </source>
</evidence>
<evidence type="ECO:0000313" key="6">
    <source>
        <dbReference type="EMBL" id="KAF5401738.1"/>
    </source>
</evidence>
<keyword evidence="1" id="KW-0479">Metal-binding</keyword>
<evidence type="ECO:0000256" key="3">
    <source>
        <dbReference type="ARBA" id="ARBA00022833"/>
    </source>
</evidence>
<evidence type="ECO:0000313" key="7">
    <source>
        <dbReference type="Proteomes" id="UP000748531"/>
    </source>
</evidence>
<evidence type="ECO:0000259" key="5">
    <source>
        <dbReference type="PROSITE" id="PS51050"/>
    </source>
</evidence>
<dbReference type="PROSITE" id="PS51050">
    <property type="entry name" value="ZF_CW"/>
    <property type="match status" value="1"/>
</dbReference>
<dbReference type="OrthoDB" id="2219495at2759"/>
<dbReference type="AlphaFoldDB" id="A0A8J4WH70"/>
<feature type="domain" description="SWIRM" evidence="4">
    <location>
        <begin position="229"/>
        <end position="328"/>
    </location>
</feature>
<accession>A0A8J4WH70</accession>
<dbReference type="InterPro" id="IPR036388">
    <property type="entry name" value="WH-like_DNA-bd_sf"/>
</dbReference>
<reference evidence="6" key="1">
    <citation type="submission" date="2019-05" db="EMBL/GenBank/DDBJ databases">
        <title>Annotation for the trematode Paragonimus heterotremus.</title>
        <authorList>
            <person name="Choi Y.-J."/>
        </authorList>
    </citation>
    <scope>NUCLEOTIDE SEQUENCE</scope>
    <source>
        <strain evidence="6">LC</strain>
    </source>
</reference>
<sequence>MNVSGFELIQHVESSFCRNGFCGAILPLCFAGISPDCARNRSTSGWCHFSFGEHVCRKCFDFLSRKPNAHSADSVWQYRLSAWRKHWFRKSSQIGKERTALSVSEFLAAQLLPWWLQCRQCGQWRQLPPRTPIGNPDSPFRPDTFACRTVAKLCDDPCSWPADERTTLVLCRPHDFLASMQTHAWLQGSPAFDLLSMHGVDLTGLSADTLPGTATHEVYLTTTELDTAVFKFDEHCPFSPVDLQAWERVAFPEMTRFPTLYLAVRNMVLCLWFSNPKRLLTSQFVSNHCFIRGLLRLVLCERWIPRLLEEFTCRGLINFGVCRPVEEERPSPENLQTVRIVGPVDVPSSIAARQIANGLRARSKPYHVRTSTDALPNSSMFQVRFHPLELSTSVNSVSSALVELCIQLNPSKQSHSQGLQTEVAADCIGHPCGPATAYNLSSVPLTIPLSCVIECRSSDHQPMQLERLIIPVHVWTDRVYAHSNHPISLLARQTHLHLHPLTRCLLICCTASGQSAFMGSQVVPSDTMVRMEFHVEAVLDMVAQISDSTLPTELTEDSDKWIGKSVQDCWDRFDHEARNRLTDLTESSMGRQLVEFYLSEVEYDLTEPLTTNSSGLIRRPCPTARLDLLPPCRYAEFLTDSSMESDSTLFDSTWHSQLLHTATPDVGVFSDLCASLLSDSSTDVSESLSGVVGLSVSCGSLSTDVIAQDSASHYISSTPRLEDGSNEVERTGSKLDHVGMHTSDGRIECVDWVVLLGTSDRLHFVFVDTDEVFSASSSSMGNRIPGNSVSRKTSFPIYLPSHLRSAILDDFDELDEDLRTKPHPSDDAQEDNPARLITVTLVYATAWWRAPLRQLMVNTEGSEQSESPTHRADELAAELFAFLPDDRENRGFCHLFRDMYPQLSSPGVLQTQIFAAAADHWWSKGDALLLTMVDRHLTSHLVNNSTHEYLIGSHVDRIQHVTSPPSDSNIVRATSILGDAKYEQVVRLRPNAWEVLARQCHILIPDLFPNLTGEISNGFVKQPPSVWGRCMSSTSRASSSQAHMPGIDVLSSAVQSGLYTAERVLRCFSSLSDHATRAGSFSPSSLLIGRERSLIDSSNCVDEFTGTGDGSDSSPHSSSFAGDGTVRVQQRFANRFNGRASHFLKRTRPDEYVQNL</sequence>
<dbReference type="SUPFAM" id="SSF46689">
    <property type="entry name" value="Homeodomain-like"/>
    <property type="match status" value="1"/>
</dbReference>
<keyword evidence="3" id="KW-0862">Zinc</keyword>
<dbReference type="InterPro" id="IPR009057">
    <property type="entry name" value="Homeodomain-like_sf"/>
</dbReference>
<organism evidence="6 7">
    <name type="scientific">Paragonimus heterotremus</name>
    <dbReference type="NCBI Taxonomy" id="100268"/>
    <lineage>
        <taxon>Eukaryota</taxon>
        <taxon>Metazoa</taxon>
        <taxon>Spiralia</taxon>
        <taxon>Lophotrochozoa</taxon>
        <taxon>Platyhelminthes</taxon>
        <taxon>Trematoda</taxon>
        <taxon>Digenea</taxon>
        <taxon>Plagiorchiida</taxon>
        <taxon>Troglotremata</taxon>
        <taxon>Troglotrematidae</taxon>
        <taxon>Paragonimus</taxon>
    </lineage>
</organism>
<dbReference type="InterPro" id="IPR011124">
    <property type="entry name" value="Znf_CW"/>
</dbReference>
<dbReference type="EMBL" id="LUCH01002271">
    <property type="protein sequence ID" value="KAF5401738.1"/>
    <property type="molecule type" value="Genomic_DNA"/>
</dbReference>
<name>A0A8J4WH70_9TREM</name>
<dbReference type="PROSITE" id="PS50934">
    <property type="entry name" value="SWIRM"/>
    <property type="match status" value="1"/>
</dbReference>
<proteinExistence type="predicted"/>
<keyword evidence="2" id="KW-0863">Zinc-finger</keyword>
<dbReference type="InterPro" id="IPR007526">
    <property type="entry name" value="SWIRM"/>
</dbReference>
<comment type="caution">
    <text evidence="6">The sequence shown here is derived from an EMBL/GenBank/DDBJ whole genome shotgun (WGS) entry which is preliminary data.</text>
</comment>
<evidence type="ECO:0000256" key="1">
    <source>
        <dbReference type="ARBA" id="ARBA00022723"/>
    </source>
</evidence>
<keyword evidence="7" id="KW-1185">Reference proteome</keyword>